<dbReference type="PANTHER" id="PTHR30163:SF8">
    <property type="entry name" value="LYTIC MUREIN TRANSGLYCOSYLASE"/>
    <property type="match status" value="1"/>
</dbReference>
<dbReference type="AlphaFoldDB" id="A0A1I7MWJ3"/>
<name>A0A1I7MWJ3_9HYPH</name>
<dbReference type="EMBL" id="FPCH01000001">
    <property type="protein sequence ID" value="SFV26716.1"/>
    <property type="molecule type" value="Genomic_DNA"/>
</dbReference>
<feature type="signal peptide" evidence="1">
    <location>
        <begin position="1"/>
        <end position="29"/>
    </location>
</feature>
<accession>A0A1I7MWJ3</accession>
<dbReference type="Proteomes" id="UP000199423">
    <property type="component" value="Unassembled WGS sequence"/>
</dbReference>
<dbReference type="Pfam" id="PF13406">
    <property type="entry name" value="SLT_2"/>
    <property type="match status" value="1"/>
</dbReference>
<dbReference type="STRING" id="51670.SAMN04488557_0565"/>
<protein>
    <submittedName>
        <fullName evidence="4">Lytic murein transglycosylase</fullName>
    </submittedName>
</protein>
<dbReference type="Pfam" id="PF01471">
    <property type="entry name" value="PG_binding_1"/>
    <property type="match status" value="1"/>
</dbReference>
<dbReference type="RefSeq" id="WP_092863918.1">
    <property type="nucleotide sequence ID" value="NZ_FPCH01000001.1"/>
</dbReference>
<evidence type="ECO:0000259" key="2">
    <source>
        <dbReference type="Pfam" id="PF01471"/>
    </source>
</evidence>
<feature type="chain" id="PRO_5011511027" evidence="1">
    <location>
        <begin position="30"/>
        <end position="417"/>
    </location>
</feature>
<dbReference type="OrthoDB" id="9808544at2"/>
<dbReference type="Gene3D" id="1.10.530.10">
    <property type="match status" value="1"/>
</dbReference>
<sequence length="417" mass="45910">MLLRRRYFEILSAAFLAVAMNFAAPAVHAKPADEFRAFIETLWPDAKSAGVSRQTFDAAFAGVEPDLTIPDLDIPGRPKVDNSGQAEFTKTAADYLSKAYLEKLAVQGRKFLDEHKADLERIEKMTGVDRYTLVAIWGRETAYGSYHPPNDAIRMLATLAYTGKRKDKFREELIAALVMLQQGVPRSDMKSSWAGALGLTQAMPTEYLKYAIDGDGDGKVDIWRSVADALAFTARQLEGKGWVRGARWGYEVIAPPKADCSLEGPPDARPIGDWVAMGFRKAKGAPFSKAQLADDAYLMMPAGAYGPAFLAAQNFRVIRLYNTSDLYALFVGNLGDRIRGEGDFVAPWQSFAQPKTQTVHNLQAKLKVLGYPMDKTDGKIGSNTRKQIGLYQKANGLKIDCWPSDGVLAHANSQATR</sequence>
<dbReference type="SUPFAM" id="SSF53955">
    <property type="entry name" value="Lysozyme-like"/>
    <property type="match status" value="1"/>
</dbReference>
<keyword evidence="1" id="KW-0732">Signal</keyword>
<dbReference type="InterPro" id="IPR031304">
    <property type="entry name" value="SLT_2"/>
</dbReference>
<dbReference type="InterPro" id="IPR036365">
    <property type="entry name" value="PGBD-like_sf"/>
</dbReference>
<feature type="domain" description="Peptidoglycan binding-like" evidence="2">
    <location>
        <begin position="357"/>
        <end position="400"/>
    </location>
</feature>
<dbReference type="InterPro" id="IPR023346">
    <property type="entry name" value="Lysozyme-like_dom_sf"/>
</dbReference>
<dbReference type="GO" id="GO:0009253">
    <property type="term" value="P:peptidoglycan catabolic process"/>
    <property type="evidence" value="ECO:0007669"/>
    <property type="project" value="TreeGrafter"/>
</dbReference>
<dbReference type="InterPro" id="IPR011970">
    <property type="entry name" value="MltB_2"/>
</dbReference>
<evidence type="ECO:0000259" key="3">
    <source>
        <dbReference type="Pfam" id="PF13406"/>
    </source>
</evidence>
<dbReference type="NCBIfam" id="TIGR02283">
    <property type="entry name" value="MltB_2"/>
    <property type="match status" value="1"/>
</dbReference>
<gene>
    <name evidence="4" type="ORF">SAMN04488557_0565</name>
</gene>
<dbReference type="InterPro" id="IPR002477">
    <property type="entry name" value="Peptidoglycan-bd-like"/>
</dbReference>
<proteinExistence type="predicted"/>
<dbReference type="InterPro" id="IPR036366">
    <property type="entry name" value="PGBDSf"/>
</dbReference>
<feature type="domain" description="Transglycosylase SLT" evidence="3">
    <location>
        <begin position="35"/>
        <end position="336"/>
    </location>
</feature>
<dbReference type="InterPro" id="IPR043426">
    <property type="entry name" value="MltB-like"/>
</dbReference>
<evidence type="ECO:0000313" key="5">
    <source>
        <dbReference type="Proteomes" id="UP000199423"/>
    </source>
</evidence>
<dbReference type="SUPFAM" id="SSF47090">
    <property type="entry name" value="PGBD-like"/>
    <property type="match status" value="1"/>
</dbReference>
<dbReference type="PANTHER" id="PTHR30163">
    <property type="entry name" value="MEMBRANE-BOUND LYTIC MUREIN TRANSGLYCOSYLASE B"/>
    <property type="match status" value="1"/>
</dbReference>
<reference evidence="5" key="1">
    <citation type="submission" date="2016-10" db="EMBL/GenBank/DDBJ databases">
        <authorList>
            <person name="Varghese N."/>
            <person name="Submissions S."/>
        </authorList>
    </citation>
    <scope>NUCLEOTIDE SEQUENCE [LARGE SCALE GENOMIC DNA]</scope>
    <source>
        <strain evidence="5">DSM 1565</strain>
    </source>
</reference>
<organism evidence="4 5">
    <name type="scientific">Hyphomicrobium facile</name>
    <dbReference type="NCBI Taxonomy" id="51670"/>
    <lineage>
        <taxon>Bacteria</taxon>
        <taxon>Pseudomonadati</taxon>
        <taxon>Pseudomonadota</taxon>
        <taxon>Alphaproteobacteria</taxon>
        <taxon>Hyphomicrobiales</taxon>
        <taxon>Hyphomicrobiaceae</taxon>
        <taxon>Hyphomicrobium</taxon>
    </lineage>
</organism>
<dbReference type="Gene3D" id="1.10.8.350">
    <property type="entry name" value="Bacterial muramidase"/>
    <property type="match status" value="1"/>
</dbReference>
<dbReference type="Gene3D" id="1.10.101.10">
    <property type="entry name" value="PGBD-like superfamily/PGBD"/>
    <property type="match status" value="1"/>
</dbReference>
<keyword evidence="5" id="KW-1185">Reference proteome</keyword>
<evidence type="ECO:0000256" key="1">
    <source>
        <dbReference type="SAM" id="SignalP"/>
    </source>
</evidence>
<evidence type="ECO:0000313" key="4">
    <source>
        <dbReference type="EMBL" id="SFV26716.1"/>
    </source>
</evidence>
<dbReference type="GO" id="GO:0008933">
    <property type="term" value="F:peptidoglycan lytic transglycosylase activity"/>
    <property type="evidence" value="ECO:0007669"/>
    <property type="project" value="TreeGrafter"/>
</dbReference>